<accession>A0A951QIT9</accession>
<dbReference type="InterPro" id="IPR010172">
    <property type="entry name" value="CRISPR-assoc_prot_TM1791"/>
</dbReference>
<dbReference type="AlphaFoldDB" id="A0A951QIT9"/>
<dbReference type="InterPro" id="IPR005537">
    <property type="entry name" value="RAMP_III_fam"/>
</dbReference>
<gene>
    <name evidence="3" type="ORF">KME60_06560</name>
</gene>
<reference evidence="3" key="1">
    <citation type="submission" date="2021-05" db="EMBL/GenBank/DDBJ databases">
        <authorList>
            <person name="Pietrasiak N."/>
            <person name="Ward R."/>
            <person name="Stajich J.E."/>
            <person name="Kurbessoian T."/>
        </authorList>
    </citation>
    <scope>NUCLEOTIDE SEQUENCE</scope>
    <source>
        <strain evidence="3">GSE-NOS-MK-12-04C</strain>
    </source>
</reference>
<keyword evidence="1" id="KW-0051">Antiviral defense</keyword>
<name>A0A951QIT9_9CYAN</name>
<reference evidence="3" key="2">
    <citation type="journal article" date="2022" name="Microbiol. Resour. Announc.">
        <title>Metagenome Sequencing to Explore Phylogenomics of Terrestrial Cyanobacteria.</title>
        <authorList>
            <person name="Ward R.D."/>
            <person name="Stajich J.E."/>
            <person name="Johansen J.R."/>
            <person name="Huntemann M."/>
            <person name="Clum A."/>
            <person name="Foster B."/>
            <person name="Foster B."/>
            <person name="Roux S."/>
            <person name="Palaniappan K."/>
            <person name="Varghese N."/>
            <person name="Mukherjee S."/>
            <person name="Reddy T.B.K."/>
            <person name="Daum C."/>
            <person name="Copeland A."/>
            <person name="Chen I.A."/>
            <person name="Ivanova N.N."/>
            <person name="Kyrpides N.C."/>
            <person name="Shapiro N."/>
            <person name="Eloe-Fadrosh E.A."/>
            <person name="Pietrasiak N."/>
        </authorList>
    </citation>
    <scope>NUCLEOTIDE SEQUENCE</scope>
    <source>
        <strain evidence="3">GSE-NOS-MK-12-04C</strain>
    </source>
</reference>
<evidence type="ECO:0000313" key="3">
    <source>
        <dbReference type="EMBL" id="MBW4667104.1"/>
    </source>
</evidence>
<dbReference type="SMR" id="A0A951QIT9"/>
<dbReference type="EMBL" id="JAHHGZ010000005">
    <property type="protein sequence ID" value="MBW4667104.1"/>
    <property type="molecule type" value="Genomic_DNA"/>
</dbReference>
<feature type="domain" description="CRISPR type III-associated protein" evidence="2">
    <location>
        <begin position="177"/>
        <end position="328"/>
    </location>
</feature>
<organism evidence="3 4">
    <name type="scientific">Cyanomargarita calcarea GSE-NOS-MK-12-04C</name>
    <dbReference type="NCBI Taxonomy" id="2839659"/>
    <lineage>
        <taxon>Bacteria</taxon>
        <taxon>Bacillati</taxon>
        <taxon>Cyanobacteriota</taxon>
        <taxon>Cyanophyceae</taxon>
        <taxon>Nostocales</taxon>
        <taxon>Cyanomargaritaceae</taxon>
        <taxon>Cyanomargarita</taxon>
    </lineage>
</organism>
<evidence type="ECO:0000256" key="1">
    <source>
        <dbReference type="ARBA" id="ARBA00023118"/>
    </source>
</evidence>
<sequence>MNRNSQSRKSNSPRDIWCEFLQLELKNKSKIGTFLESSVYGGYENKSLTIYFTDENVRKNAQGQLKTIQAKLNDQFGLLCDRIYFKTGSAPATSVTPAAIKAINNTSKLGNPLQALYWTEPNLPDDKDEMQRMQILKTTVAAEQSCNEIYRKLRDRTLKLVDNKEENTLKVAFNWRLRVGGTRGFRELLLPVLHPVFGIPYIPASTLKGAARAWAKKHSASAQVYEILGMLEGKNAKAAKVEFLDAFPTKPCLSIDVATPQWSWKDNLVKYQPVPHPFLSLHQPEFLIGLRLTAQGKGDEDVIITVKQWLENALAEGIGSRVSSGYGLTLNIPTNVQPSYESANYEFELWTQGMYGYNPPSKGNKGDVEFRPSAIRGILRYWFRAVALSLYDVTTCQTLETQLFGELGKQGKISIATKTNPSPLNEPYCYRGRIYLTATETKYLHLAEQLLILASHLGGVGRGSRRPLHLLDRRMRGCHWEVTNSSLPLAYDKNQWDSLFTALKQACQKIQTSTNNYTSSPGQLKQRQQDVLDKNAQVWLVKSPGQIQPQHVNNWQTEGTNANVKGTALDFLYSDTRFKGVSHGSGNANVGGALGTPSYVWIKSIFPYQKEAYQVVTIFGCDHPDRLKYAQELEKLRKLNQAILVFGEMANPNQTSPPRPKRR</sequence>
<proteinExistence type="predicted"/>
<dbReference type="Proteomes" id="UP000729701">
    <property type="component" value="Unassembled WGS sequence"/>
</dbReference>
<dbReference type="PANTHER" id="PTHR39965:SF1">
    <property type="entry name" value="CRISPR SYSTEM CMR SUBUNIT CMR6"/>
    <property type="match status" value="1"/>
</dbReference>
<protein>
    <recommendedName>
        <fullName evidence="2">CRISPR type III-associated protein domain-containing protein</fullName>
    </recommendedName>
</protein>
<comment type="caution">
    <text evidence="3">The sequence shown here is derived from an EMBL/GenBank/DDBJ whole genome shotgun (WGS) entry which is preliminary data.</text>
</comment>
<evidence type="ECO:0000259" key="2">
    <source>
        <dbReference type="Pfam" id="PF03787"/>
    </source>
</evidence>
<feature type="domain" description="CRISPR type III-associated protein" evidence="2">
    <location>
        <begin position="364"/>
        <end position="422"/>
    </location>
</feature>
<evidence type="ECO:0000313" key="4">
    <source>
        <dbReference type="Proteomes" id="UP000729701"/>
    </source>
</evidence>
<dbReference type="GO" id="GO:0051607">
    <property type="term" value="P:defense response to virus"/>
    <property type="evidence" value="ECO:0007669"/>
    <property type="project" value="UniProtKB-KW"/>
</dbReference>
<dbReference type="PANTHER" id="PTHR39965">
    <property type="entry name" value="CRISPR SYSTEM CMR SUBUNIT CMR6"/>
    <property type="match status" value="1"/>
</dbReference>
<dbReference type="Pfam" id="PF03787">
    <property type="entry name" value="RAMPs"/>
    <property type="match status" value="2"/>
</dbReference>